<sequence>MANCSDKKNSILYPIQNSEHSESAESVNSRNNIINGNVLRWHKLSSSIKDIKNELKNGQKIDTSESSIFYSNSSNITKNRDINIDKDS</sequence>
<dbReference type="AlphaFoldDB" id="Q7RNA5"/>
<dbReference type="Proteomes" id="UP000008553">
    <property type="component" value="Unassembled WGS sequence"/>
</dbReference>
<dbReference type="EMBL" id="AABL01000522">
    <property type="protein sequence ID" value="EAA21317.1"/>
    <property type="molecule type" value="Genomic_DNA"/>
</dbReference>
<dbReference type="InParanoid" id="Q7RNA5"/>
<keyword evidence="2" id="KW-1185">Reference proteome</keyword>
<comment type="caution">
    <text evidence="1">The sequence shown here is derived from an EMBL/GenBank/DDBJ whole genome shotgun (WGS) entry which is preliminary data.</text>
</comment>
<accession>Q7RNA5</accession>
<proteinExistence type="predicted"/>
<reference evidence="1 2" key="1">
    <citation type="journal article" date="2002" name="Nature">
        <title>Genome sequence and comparative analysis of the model rodent malaria parasite Plasmodium yoelii yoelii.</title>
        <authorList>
            <person name="Carlton J.M."/>
            <person name="Angiuoli S.V."/>
            <person name="Suh B.B."/>
            <person name="Kooij T.W."/>
            <person name="Pertea M."/>
            <person name="Silva J.C."/>
            <person name="Ermolaeva M.D."/>
            <person name="Allen J.E."/>
            <person name="Selengut J.D."/>
            <person name="Koo H.L."/>
            <person name="Peterson J.D."/>
            <person name="Pop M."/>
            <person name="Kosack D.S."/>
            <person name="Shumway M.F."/>
            <person name="Bidwell S.L."/>
            <person name="Shallom S.J."/>
            <person name="van Aken S.E."/>
            <person name="Riedmuller S.B."/>
            <person name="Feldblyum T.V."/>
            <person name="Cho J.K."/>
            <person name="Quackenbush J."/>
            <person name="Sedegah M."/>
            <person name="Shoaibi A."/>
            <person name="Cummings L.M."/>
            <person name="Florens L."/>
            <person name="Yates J.R."/>
            <person name="Raine J.D."/>
            <person name="Sinden R.E."/>
            <person name="Harris M.A."/>
            <person name="Cunningham D.A."/>
            <person name="Preiser P.R."/>
            <person name="Bergman L.W."/>
            <person name="Vaidya A.B."/>
            <person name="van Lin L.H."/>
            <person name="Janse C.J."/>
            <person name="Waters A.P."/>
            <person name="Smith H.O."/>
            <person name="White O.R."/>
            <person name="Salzberg S.L."/>
            <person name="Venter J.C."/>
            <person name="Fraser C.M."/>
            <person name="Hoffman S.L."/>
            <person name="Gardner M.J."/>
            <person name="Carucci D.J."/>
        </authorList>
    </citation>
    <scope>NUCLEOTIDE SEQUENCE [LARGE SCALE GENOMIC DNA]</scope>
    <source>
        <strain evidence="1 2">17XNL</strain>
    </source>
</reference>
<dbReference type="PaxDb" id="73239-Q7RNA5"/>
<gene>
    <name evidence="1" type="ORF">PY01915</name>
</gene>
<protein>
    <submittedName>
        <fullName evidence="1">Uncharacterized protein</fullName>
    </submittedName>
</protein>
<evidence type="ECO:0000313" key="2">
    <source>
        <dbReference type="Proteomes" id="UP000008553"/>
    </source>
</evidence>
<evidence type="ECO:0000313" key="1">
    <source>
        <dbReference type="EMBL" id="EAA21317.1"/>
    </source>
</evidence>
<name>Q7RNA5_PLAYO</name>
<feature type="non-terminal residue" evidence="1">
    <location>
        <position position="88"/>
    </location>
</feature>
<organism evidence="1 2">
    <name type="scientific">Plasmodium yoelii yoelii</name>
    <dbReference type="NCBI Taxonomy" id="73239"/>
    <lineage>
        <taxon>Eukaryota</taxon>
        <taxon>Sar</taxon>
        <taxon>Alveolata</taxon>
        <taxon>Apicomplexa</taxon>
        <taxon>Aconoidasida</taxon>
        <taxon>Haemosporida</taxon>
        <taxon>Plasmodiidae</taxon>
        <taxon>Plasmodium</taxon>
        <taxon>Plasmodium (Vinckeia)</taxon>
    </lineage>
</organism>